<dbReference type="AlphaFoldDB" id="Q3A7H8"/>
<dbReference type="Gene3D" id="2.70.20.10">
    <property type="entry name" value="Topoisomerase I, domain 3"/>
    <property type="match status" value="1"/>
</dbReference>
<dbReference type="SUPFAM" id="SSF56712">
    <property type="entry name" value="Prokaryotic type I DNA topoisomerase"/>
    <property type="match status" value="1"/>
</dbReference>
<dbReference type="GO" id="GO:0003917">
    <property type="term" value="F:DNA topoisomerase type I (single strand cut, ATP-independent) activity"/>
    <property type="evidence" value="ECO:0007669"/>
    <property type="project" value="UniProtKB-UniRule"/>
</dbReference>
<evidence type="ECO:0000313" key="16">
    <source>
        <dbReference type="EMBL" id="ABA87666.1"/>
    </source>
</evidence>
<evidence type="ECO:0000256" key="12">
    <source>
        <dbReference type="HAMAP-Rule" id="MF_00952"/>
    </source>
</evidence>
<dbReference type="InterPro" id="IPR005733">
    <property type="entry name" value="TopoI_bac-type"/>
</dbReference>
<dbReference type="InterPro" id="IPR023406">
    <property type="entry name" value="Topo_IA_AS"/>
</dbReference>
<dbReference type="Gene3D" id="3.40.50.140">
    <property type="match status" value="1"/>
</dbReference>
<keyword evidence="9 12" id="KW-0799">Topoisomerase</keyword>
<dbReference type="PRINTS" id="PR00417">
    <property type="entry name" value="PRTPISMRASEI"/>
</dbReference>
<dbReference type="HAMAP" id="MF_00952">
    <property type="entry name" value="Topoisom_1_prok"/>
    <property type="match status" value="1"/>
</dbReference>
<dbReference type="RefSeq" id="WP_011340088.1">
    <property type="nucleotide sequence ID" value="NC_007498.2"/>
</dbReference>
<feature type="region of interest" description="Disordered" evidence="13">
    <location>
        <begin position="431"/>
        <end position="470"/>
    </location>
</feature>
<accession>Q3A7H8</accession>
<keyword evidence="5" id="KW-0479">Metal-binding</keyword>
<dbReference type="InterPro" id="IPR006171">
    <property type="entry name" value="TOPRIM_dom"/>
</dbReference>
<evidence type="ECO:0000256" key="6">
    <source>
        <dbReference type="ARBA" id="ARBA00022771"/>
    </source>
</evidence>
<feature type="compositionally biased region" description="Basic residues" evidence="13">
    <location>
        <begin position="827"/>
        <end position="841"/>
    </location>
</feature>
<dbReference type="GO" id="GO:0030261">
    <property type="term" value="P:chromosome condensation"/>
    <property type="evidence" value="ECO:0007669"/>
    <property type="project" value="InterPro"/>
</dbReference>
<dbReference type="Proteomes" id="UP000002534">
    <property type="component" value="Chromosome"/>
</dbReference>
<dbReference type="CDD" id="cd03363">
    <property type="entry name" value="TOPRIM_TopoIA_TopoI"/>
    <property type="match status" value="1"/>
</dbReference>
<proteinExistence type="inferred from homology"/>
<dbReference type="GO" id="GO:0030527">
    <property type="term" value="F:structural constituent of chromatin"/>
    <property type="evidence" value="ECO:0007669"/>
    <property type="project" value="InterPro"/>
</dbReference>
<keyword evidence="11 12" id="KW-0413">Isomerase</keyword>
<dbReference type="CDD" id="cd00186">
    <property type="entry name" value="TOP1Ac"/>
    <property type="match status" value="1"/>
</dbReference>
<evidence type="ECO:0000256" key="1">
    <source>
        <dbReference type="ARBA" id="ARBA00000213"/>
    </source>
</evidence>
<dbReference type="InterPro" id="IPR000380">
    <property type="entry name" value="Topo_IA"/>
</dbReference>
<feature type="site" description="Interaction with DNA" evidence="12">
    <location>
        <position position="33"/>
    </location>
</feature>
<feature type="active site" description="O-(5'-phospho-DNA)-tyrosine intermediate" evidence="12">
    <location>
        <position position="305"/>
    </location>
</feature>
<name>Q3A7H8_SYNC1</name>
<dbReference type="Gene3D" id="1.10.290.10">
    <property type="entry name" value="Topoisomerase I, domain 4"/>
    <property type="match status" value="1"/>
</dbReference>
<evidence type="ECO:0000313" key="17">
    <source>
        <dbReference type="Proteomes" id="UP000002534"/>
    </source>
</evidence>
<keyword evidence="6" id="KW-0863">Zinc-finger</keyword>
<comment type="similarity">
    <text evidence="4 12">Belongs to the type IA topoisomerase family.</text>
</comment>
<dbReference type="GO" id="GO:0005694">
    <property type="term" value="C:chromosome"/>
    <property type="evidence" value="ECO:0007669"/>
    <property type="project" value="InterPro"/>
</dbReference>
<keyword evidence="17" id="KW-1185">Reference proteome</keyword>
<dbReference type="Pfam" id="PF01131">
    <property type="entry name" value="Topoisom_bac"/>
    <property type="match status" value="1"/>
</dbReference>
<dbReference type="Gene3D" id="3.30.65.10">
    <property type="entry name" value="Bacterial Topoisomerase I, domain 1"/>
    <property type="match status" value="3"/>
</dbReference>
<dbReference type="GO" id="GO:0008270">
    <property type="term" value="F:zinc ion binding"/>
    <property type="evidence" value="ECO:0007669"/>
    <property type="project" value="UniProtKB-KW"/>
</dbReference>
<dbReference type="STRING" id="338963.Pcar_0406"/>
<feature type="site" description="Interaction with DNA" evidence="12">
    <location>
        <position position="307"/>
    </location>
</feature>
<dbReference type="Pfam" id="PF07382">
    <property type="entry name" value="HC2"/>
    <property type="match status" value="1"/>
</dbReference>
<evidence type="ECO:0000256" key="10">
    <source>
        <dbReference type="ARBA" id="ARBA00023125"/>
    </source>
</evidence>
<dbReference type="KEGG" id="pca:Pcar_0406"/>
<comment type="subunit">
    <text evidence="12">Monomer.</text>
</comment>
<dbReference type="EMBL" id="CP000142">
    <property type="protein sequence ID" value="ABA87666.1"/>
    <property type="molecule type" value="Genomic_DNA"/>
</dbReference>
<feature type="site" description="Interaction with DNA" evidence="12">
    <location>
        <position position="143"/>
    </location>
</feature>
<dbReference type="PROSITE" id="PS52039">
    <property type="entry name" value="TOPO_IA_2"/>
    <property type="match status" value="1"/>
</dbReference>
<keyword evidence="10 12" id="KW-0238">DNA-binding</keyword>
<feature type="domain" description="Toprim" evidence="14">
    <location>
        <begin position="3"/>
        <end position="117"/>
    </location>
</feature>
<evidence type="ECO:0000256" key="2">
    <source>
        <dbReference type="ARBA" id="ARBA00002344"/>
    </source>
</evidence>
<dbReference type="InterPro" id="IPR034149">
    <property type="entry name" value="TOPRIM_TopoI"/>
</dbReference>
<comment type="catalytic activity">
    <reaction evidence="1 12">
        <text>ATP-independent breakage of single-stranded DNA, followed by passage and rejoining.</text>
        <dbReference type="EC" id="5.6.2.1"/>
    </reaction>
</comment>
<dbReference type="Pfam" id="PF01396">
    <property type="entry name" value="Zn_ribbon_Top1"/>
    <property type="match status" value="4"/>
</dbReference>
<sequence>MAQSLVIVESPAKAKTIEKFLGPGYKVLASYGHVRALPSKQGSVDVEHNFSPLYHVLPESQKHIELLKKEAKKSRELILATDPDREGEAIAWHLLEALGIDENAKSPEVKRVTFHEITKGAIQEAISKPGHIARELVDAQQARSILDYLVGFNLSPFLWKKIRYGLSAGRVQSVALRLICEREKEIQAFEAREYWTIETRLATEQGSVFPARLYAVDGNSLGKFDINQEAQALELVKAIGSEAFQVEKLKKTSKKRNPAAPFTTSTLQQEASRKLGFSARKTMTVAQKLYEGIDVGNGLEGLITYMRTDSVALSQVATGEARELITRMYGEDYALDKPRVFKNKAKNAQEAHEAVRPTSLSNLPDQIKAHLSSDQFKLYRLIWQRTVASQMATAQLEATTVDIRAGERFVFRASGQVVRFPGFMKLYIEDTDKDEDQDRQEEGTLPPLEQEQPLDCQEVQPSQHFTQPPPRFTEASLVKTLEEHGIGRPSTYASIINTLTTRKYVRLEKRAFYTEDVGMVVNDLLVNHFNKYVDYDFTAQLEEDLDAISRGEREWQPVLKDFWEPFISRLKEKETQISKQDVTTEKTDRICPECGKPLVIKLGRSGRFLACSGFPDCRYTEPLAGQEREEPVMSDQTCEKCGAPMLIKQGRYGKFLACSAYPECKNIQPLVKPKALGITCPQCGEGELMEKKSRYGKIFYSCNRYPKCKYALWDLPIEEPCPKCKFPLVVEKTTKRQGTFRKCPQEDCDWTVVLIPPEPKAATKKTTTQKTAAKKTPAKKTAAKKTTAAKPAEKKTASKKSAAAKPAAKKTAAKKTTTTKAATQKAAPKKTAAKKATKKEE</sequence>
<feature type="region of interest" description="Disordered" evidence="13">
    <location>
        <begin position="759"/>
        <end position="841"/>
    </location>
</feature>
<comment type="similarity">
    <text evidence="3">Belongs to the histone H1/H5 family. HCT subfamily.</text>
</comment>
<evidence type="ECO:0000259" key="15">
    <source>
        <dbReference type="PROSITE" id="PS52039"/>
    </source>
</evidence>
<protein>
    <recommendedName>
        <fullName evidence="12">DNA topoisomerase 1</fullName>
        <ecNumber evidence="12">5.6.2.1</ecNumber>
    </recommendedName>
    <alternativeName>
        <fullName evidence="12">DNA topoisomerase I</fullName>
    </alternativeName>
</protein>
<feature type="compositionally biased region" description="Low complexity" evidence="13">
    <location>
        <begin position="814"/>
        <end position="826"/>
    </location>
</feature>
<dbReference type="Gene3D" id="1.10.460.10">
    <property type="entry name" value="Topoisomerase I, domain 2"/>
    <property type="match status" value="1"/>
</dbReference>
<keyword evidence="7" id="KW-0862">Zinc</keyword>
<gene>
    <name evidence="12 16" type="primary">topA</name>
    <name evidence="16" type="ordered locus">Pcar_0406</name>
</gene>
<dbReference type="InterPro" id="IPR013497">
    <property type="entry name" value="Topo_IA_cen"/>
</dbReference>
<dbReference type="PROSITE" id="PS00396">
    <property type="entry name" value="TOPO_IA_1"/>
    <property type="match status" value="1"/>
</dbReference>
<dbReference type="InterPro" id="IPR023405">
    <property type="entry name" value="Topo_IA_core_domain"/>
</dbReference>
<feature type="region of interest" description="Interaction with DNA" evidence="12">
    <location>
        <begin position="167"/>
        <end position="172"/>
    </location>
</feature>
<dbReference type="PANTHER" id="PTHR42785">
    <property type="entry name" value="DNA TOPOISOMERASE, TYPE IA, CORE"/>
    <property type="match status" value="1"/>
</dbReference>
<dbReference type="GO" id="GO:0003677">
    <property type="term" value="F:DNA binding"/>
    <property type="evidence" value="ECO:0007669"/>
    <property type="project" value="UniProtKB-KW"/>
</dbReference>
<reference evidence="16 17" key="2">
    <citation type="journal article" date="2012" name="BMC Genomics">
        <title>The genome of Pelobacter carbinolicus reveals surprising metabolic capabilities and physiological features.</title>
        <authorList>
            <person name="Aklujkar M."/>
            <person name="Haveman S.A."/>
            <person name="Didonato R.Jr."/>
            <person name="Chertkov O."/>
            <person name="Han C.S."/>
            <person name="Land M.L."/>
            <person name="Brown P."/>
            <person name="Lovley D.R."/>
        </authorList>
    </citation>
    <scope>NUCLEOTIDE SEQUENCE [LARGE SCALE GENOMIC DNA]</scope>
    <source>
        <strain evidence="17">DSM 2380 / NBRC 103641 / GraBd1</strain>
    </source>
</reference>
<organism evidence="16 17">
    <name type="scientific">Syntrophotalea carbinolica (strain DSM 2380 / NBRC 103641 / GraBd1)</name>
    <name type="common">Pelobacter carbinolicus</name>
    <dbReference type="NCBI Taxonomy" id="338963"/>
    <lineage>
        <taxon>Bacteria</taxon>
        <taxon>Pseudomonadati</taxon>
        <taxon>Thermodesulfobacteriota</taxon>
        <taxon>Desulfuromonadia</taxon>
        <taxon>Desulfuromonadales</taxon>
        <taxon>Syntrophotaleaceae</taxon>
        <taxon>Syntrophotalea</taxon>
    </lineage>
</organism>
<evidence type="ECO:0000256" key="4">
    <source>
        <dbReference type="ARBA" id="ARBA00009446"/>
    </source>
</evidence>
<dbReference type="InterPro" id="IPR013825">
    <property type="entry name" value="Topo_IA_cen_sub2"/>
</dbReference>
<feature type="site" description="Interaction with DNA" evidence="12">
    <location>
        <position position="159"/>
    </location>
</feature>
<evidence type="ECO:0000256" key="7">
    <source>
        <dbReference type="ARBA" id="ARBA00022833"/>
    </source>
</evidence>
<dbReference type="Pfam" id="PF01751">
    <property type="entry name" value="Toprim"/>
    <property type="match status" value="1"/>
</dbReference>
<dbReference type="SMART" id="SM00493">
    <property type="entry name" value="TOPRIM"/>
    <property type="match status" value="1"/>
</dbReference>
<comment type="function">
    <text evidence="12">Releases the supercoiling and torsional tension of DNA, which is introduced during the DNA replication and transcription, by transiently cleaving and rejoining one strand of the DNA duplex. Introduces a single-strand break via transesterification at a target site in duplex DNA. The scissile phosphodiester is attacked by the catalytic tyrosine of the enzyme, resulting in the formation of a DNA-(5'-phosphotyrosyl)-enzyme intermediate and the expulsion of a 3'-OH DNA strand. The free DNA strand then undergoes passage around the unbroken strand, thus removing DNA supercoils. Finally, in the religation step, the DNA 3'-OH attacks the covalent intermediate to expel the active-site tyrosine and restore the DNA phosphodiester backbone.</text>
</comment>
<keyword evidence="8" id="KW-0460">Magnesium</keyword>
<dbReference type="EC" id="5.6.2.1" evidence="12"/>
<dbReference type="SMART" id="SM00436">
    <property type="entry name" value="TOP1Bc"/>
    <property type="match status" value="1"/>
</dbReference>
<evidence type="ECO:0000256" key="9">
    <source>
        <dbReference type="ARBA" id="ARBA00023029"/>
    </source>
</evidence>
<feature type="site" description="Interaction with DNA" evidence="12">
    <location>
        <position position="502"/>
    </location>
</feature>
<comment type="function">
    <text evidence="2">Might have a role in establishing the nucleoid structure of elementary bodies.</text>
</comment>
<dbReference type="PROSITE" id="PS50880">
    <property type="entry name" value="TOPRIM"/>
    <property type="match status" value="1"/>
</dbReference>
<dbReference type="InterPro" id="IPR028612">
    <property type="entry name" value="Topoisom_1_IA"/>
</dbReference>
<dbReference type="GO" id="GO:0006265">
    <property type="term" value="P:DNA topological change"/>
    <property type="evidence" value="ECO:0007669"/>
    <property type="project" value="UniProtKB-UniRule"/>
</dbReference>
<dbReference type="InterPro" id="IPR013826">
    <property type="entry name" value="Topo_IA_cen_sub3"/>
</dbReference>
<dbReference type="SMART" id="SM00437">
    <property type="entry name" value="TOP1Ac"/>
    <property type="match status" value="1"/>
</dbReference>
<dbReference type="SUPFAM" id="SSF57783">
    <property type="entry name" value="Zinc beta-ribbon"/>
    <property type="match status" value="2"/>
</dbReference>
<dbReference type="InterPro" id="IPR013824">
    <property type="entry name" value="Topo_IA_cen_sub1"/>
</dbReference>
<evidence type="ECO:0000256" key="3">
    <source>
        <dbReference type="ARBA" id="ARBA00008424"/>
    </source>
</evidence>
<evidence type="ECO:0000256" key="13">
    <source>
        <dbReference type="SAM" id="MobiDB-lite"/>
    </source>
</evidence>
<dbReference type="InterPro" id="IPR003601">
    <property type="entry name" value="Topo_IA_2"/>
</dbReference>
<evidence type="ECO:0000256" key="8">
    <source>
        <dbReference type="ARBA" id="ARBA00022842"/>
    </source>
</evidence>
<evidence type="ECO:0000256" key="11">
    <source>
        <dbReference type="ARBA" id="ARBA00023235"/>
    </source>
</evidence>
<feature type="site" description="Interaction with DNA" evidence="12">
    <location>
        <position position="147"/>
    </location>
</feature>
<dbReference type="InterPro" id="IPR013498">
    <property type="entry name" value="Topo_IA_Znf"/>
</dbReference>
<dbReference type="OrthoDB" id="9804262at2"/>
<evidence type="ECO:0000256" key="5">
    <source>
        <dbReference type="ARBA" id="ARBA00022723"/>
    </source>
</evidence>
<reference evidence="17" key="1">
    <citation type="submission" date="2005-10" db="EMBL/GenBank/DDBJ databases">
        <title>Complete sequence of Pelobacter carbinolicus DSM 2380.</title>
        <authorList>
            <person name="Copeland A."/>
            <person name="Lucas S."/>
            <person name="Lapidus A."/>
            <person name="Barry K."/>
            <person name="Detter J.C."/>
            <person name="Glavina T."/>
            <person name="Hammon N."/>
            <person name="Israni S."/>
            <person name="Pitluck S."/>
            <person name="Chertkov O."/>
            <person name="Schmutz J."/>
            <person name="Larimer F."/>
            <person name="Land M."/>
            <person name="Kyrpides N."/>
            <person name="Ivanova N."/>
            <person name="Richardson P."/>
        </authorList>
    </citation>
    <scope>NUCLEOTIDE SEQUENCE [LARGE SCALE GENOMIC DNA]</scope>
    <source>
        <strain evidence="17">DSM 2380 / NBRC 103641 / GraBd1</strain>
    </source>
</reference>
<comment type="caution">
    <text evidence="12">Lacks conserved residue(s) required for the propagation of feature annotation.</text>
</comment>
<dbReference type="InterPro" id="IPR003602">
    <property type="entry name" value="Topo_IA_DNA-bd_dom"/>
</dbReference>
<dbReference type="PANTHER" id="PTHR42785:SF1">
    <property type="entry name" value="DNA TOPOISOMERASE"/>
    <property type="match status" value="1"/>
</dbReference>
<dbReference type="eggNOG" id="COG0550">
    <property type="taxonomic scope" value="Bacteria"/>
</dbReference>
<dbReference type="InterPro" id="IPR009970">
    <property type="entry name" value="HC2"/>
</dbReference>
<dbReference type="HOGENOM" id="CLU_002929_4_3_7"/>
<feature type="compositionally biased region" description="Basic residues" evidence="13">
    <location>
        <begin position="772"/>
        <end position="783"/>
    </location>
</feature>
<dbReference type="NCBIfam" id="TIGR01051">
    <property type="entry name" value="topA_bact"/>
    <property type="match status" value="1"/>
</dbReference>
<feature type="domain" description="Topo IA-type catalytic" evidence="15">
    <location>
        <begin position="133"/>
        <end position="570"/>
    </location>
</feature>
<evidence type="ECO:0000259" key="14">
    <source>
        <dbReference type="PROSITE" id="PS50880"/>
    </source>
</evidence>